<sequence>MQTVWKICCRVFREQQDYDNSAYSNSPEVTEQLNRSLREAKTGPLFSNEEVFKEIRRGLRDRMDSSRKGKLL</sequence>
<organism evidence="1 2">
    <name type="scientific">Dyadobacter endophyticus</name>
    <dbReference type="NCBI Taxonomy" id="1749036"/>
    <lineage>
        <taxon>Bacteria</taxon>
        <taxon>Pseudomonadati</taxon>
        <taxon>Bacteroidota</taxon>
        <taxon>Cytophagia</taxon>
        <taxon>Cytophagales</taxon>
        <taxon>Spirosomataceae</taxon>
        <taxon>Dyadobacter</taxon>
    </lineage>
</organism>
<reference evidence="2" key="1">
    <citation type="journal article" date="2019" name="Int. J. Syst. Evol. Microbiol.">
        <title>The Global Catalogue of Microorganisms (GCM) 10K type strain sequencing project: providing services to taxonomists for standard genome sequencing and annotation.</title>
        <authorList>
            <consortium name="The Broad Institute Genomics Platform"/>
            <consortium name="The Broad Institute Genome Sequencing Center for Infectious Disease"/>
            <person name="Wu L."/>
            <person name="Ma J."/>
        </authorList>
    </citation>
    <scope>NUCLEOTIDE SEQUENCE [LARGE SCALE GENOMIC DNA]</scope>
    <source>
        <strain evidence="2">CGMCC 1.15288</strain>
    </source>
</reference>
<dbReference type="EMBL" id="BMIA01000007">
    <property type="protein sequence ID" value="GGH54746.1"/>
    <property type="molecule type" value="Genomic_DNA"/>
</dbReference>
<accession>A0ABQ1Z9N0</accession>
<protein>
    <submittedName>
        <fullName evidence="1">Uncharacterized protein</fullName>
    </submittedName>
</protein>
<evidence type="ECO:0000313" key="2">
    <source>
        <dbReference type="Proteomes" id="UP000600214"/>
    </source>
</evidence>
<proteinExistence type="predicted"/>
<comment type="caution">
    <text evidence="1">The sequence shown here is derived from an EMBL/GenBank/DDBJ whole genome shotgun (WGS) entry which is preliminary data.</text>
</comment>
<dbReference type="Proteomes" id="UP000600214">
    <property type="component" value="Unassembled WGS sequence"/>
</dbReference>
<evidence type="ECO:0000313" key="1">
    <source>
        <dbReference type="EMBL" id="GGH54746.1"/>
    </source>
</evidence>
<keyword evidence="2" id="KW-1185">Reference proteome</keyword>
<name>A0ABQ1Z9N0_9BACT</name>
<gene>
    <name evidence="1" type="ORF">GCM10007423_61570</name>
</gene>